<name>A0A218X5E5_PUNGR</name>
<dbReference type="AlphaFoldDB" id="A0A218X5E5"/>
<comment type="caution">
    <text evidence="1">The sequence shown here is derived from an EMBL/GenBank/DDBJ whole genome shotgun (WGS) entry which is preliminary data.</text>
</comment>
<sequence length="63" mass="7334">MRSNMPFIKRNVDEDEVRTKLAGSGSDGAAIAFGLWEQQLFLPDFELRYAVRIRKPSAYMRRK</sequence>
<accession>A0A218X5E5</accession>
<proteinExistence type="predicted"/>
<evidence type="ECO:0000313" key="2">
    <source>
        <dbReference type="Proteomes" id="UP000197138"/>
    </source>
</evidence>
<organism evidence="1 2">
    <name type="scientific">Punica granatum</name>
    <name type="common">Pomegranate</name>
    <dbReference type="NCBI Taxonomy" id="22663"/>
    <lineage>
        <taxon>Eukaryota</taxon>
        <taxon>Viridiplantae</taxon>
        <taxon>Streptophyta</taxon>
        <taxon>Embryophyta</taxon>
        <taxon>Tracheophyta</taxon>
        <taxon>Spermatophyta</taxon>
        <taxon>Magnoliopsida</taxon>
        <taxon>eudicotyledons</taxon>
        <taxon>Gunneridae</taxon>
        <taxon>Pentapetalae</taxon>
        <taxon>rosids</taxon>
        <taxon>malvids</taxon>
        <taxon>Myrtales</taxon>
        <taxon>Lythraceae</taxon>
        <taxon>Punica</taxon>
    </lineage>
</organism>
<dbReference type="EMBL" id="MTKT01002229">
    <property type="protein sequence ID" value="OWM80445.1"/>
    <property type="molecule type" value="Genomic_DNA"/>
</dbReference>
<gene>
    <name evidence="1" type="ORF">CDL15_Pgr019725</name>
</gene>
<reference evidence="2" key="1">
    <citation type="journal article" date="2017" name="Plant J.">
        <title>The pomegranate (Punica granatum L.) genome and the genomics of punicalagin biosynthesis.</title>
        <authorList>
            <person name="Qin G."/>
            <person name="Xu C."/>
            <person name="Ming R."/>
            <person name="Tang H."/>
            <person name="Guyot R."/>
            <person name="Kramer E.M."/>
            <person name="Hu Y."/>
            <person name="Yi X."/>
            <person name="Qi Y."/>
            <person name="Xu X."/>
            <person name="Gao Z."/>
            <person name="Pan H."/>
            <person name="Jian J."/>
            <person name="Tian Y."/>
            <person name="Yue Z."/>
            <person name="Xu Y."/>
        </authorList>
    </citation>
    <scope>NUCLEOTIDE SEQUENCE [LARGE SCALE GENOMIC DNA]</scope>
    <source>
        <strain evidence="2">cv. Dabenzi</strain>
    </source>
</reference>
<protein>
    <submittedName>
        <fullName evidence="1">Uncharacterized protein</fullName>
    </submittedName>
</protein>
<dbReference type="Proteomes" id="UP000197138">
    <property type="component" value="Unassembled WGS sequence"/>
</dbReference>
<evidence type="ECO:0000313" key="1">
    <source>
        <dbReference type="EMBL" id="OWM80445.1"/>
    </source>
</evidence>